<dbReference type="GO" id="GO:0006302">
    <property type="term" value="P:double-strand break repair"/>
    <property type="evidence" value="ECO:0007669"/>
    <property type="project" value="TreeGrafter"/>
</dbReference>
<dbReference type="SMART" id="SM00482">
    <property type="entry name" value="POLAc"/>
    <property type="match status" value="1"/>
</dbReference>
<dbReference type="InterPro" id="IPR029060">
    <property type="entry name" value="PIN-like_dom_sf"/>
</dbReference>
<evidence type="ECO:0000256" key="11">
    <source>
        <dbReference type="RuleBase" id="RU004460"/>
    </source>
</evidence>
<dbReference type="InterPro" id="IPR002298">
    <property type="entry name" value="DNA_polymerase_A"/>
</dbReference>
<dbReference type="GO" id="GO:0003677">
    <property type="term" value="F:DNA binding"/>
    <property type="evidence" value="ECO:0007669"/>
    <property type="project" value="UniProtKB-UniRule"/>
</dbReference>
<dbReference type="CDD" id="cd06140">
    <property type="entry name" value="DNA_polA_I_Bacillus_like_exo"/>
    <property type="match status" value="1"/>
</dbReference>
<dbReference type="PANTHER" id="PTHR10133">
    <property type="entry name" value="DNA POLYMERASE I"/>
    <property type="match status" value="1"/>
</dbReference>
<evidence type="ECO:0000256" key="8">
    <source>
        <dbReference type="ARBA" id="ARBA00023204"/>
    </source>
</evidence>
<evidence type="ECO:0000256" key="9">
    <source>
        <dbReference type="ARBA" id="ARBA00049244"/>
    </source>
</evidence>
<evidence type="ECO:0000256" key="10">
    <source>
        <dbReference type="NCBIfam" id="TIGR00593"/>
    </source>
</evidence>
<dbReference type="Gene3D" id="3.40.50.1010">
    <property type="entry name" value="5'-nuclease"/>
    <property type="match status" value="1"/>
</dbReference>
<dbReference type="NCBIfam" id="TIGR00593">
    <property type="entry name" value="pola"/>
    <property type="match status" value="1"/>
</dbReference>
<dbReference type="CDD" id="cd09898">
    <property type="entry name" value="H3TH_53EXO"/>
    <property type="match status" value="1"/>
</dbReference>
<keyword evidence="11" id="KW-0378">Hydrolase</keyword>
<dbReference type="FunFam" id="1.10.150.20:FF:000003">
    <property type="entry name" value="DNA polymerase I"/>
    <property type="match status" value="1"/>
</dbReference>
<dbReference type="InterPro" id="IPR020046">
    <property type="entry name" value="5-3_exonucl_a-hlix_arch_N"/>
</dbReference>
<proteinExistence type="inferred from homology"/>
<evidence type="ECO:0000256" key="2">
    <source>
        <dbReference type="ARBA" id="ARBA00022679"/>
    </source>
</evidence>
<dbReference type="Gene3D" id="1.10.150.20">
    <property type="entry name" value="5' to 3' exonuclease, C-terminal subdomain"/>
    <property type="match status" value="2"/>
</dbReference>
<organism evidence="14 15">
    <name type="scientific">Candidatus Magasanikbacteria bacterium CG_4_10_14_0_2_um_filter_37_12</name>
    <dbReference type="NCBI Taxonomy" id="1974637"/>
    <lineage>
        <taxon>Bacteria</taxon>
        <taxon>Candidatus Magasanikiibacteriota</taxon>
    </lineage>
</organism>
<dbReference type="PROSITE" id="PS00447">
    <property type="entry name" value="DNA_POLYMERASE_A"/>
    <property type="match status" value="1"/>
</dbReference>
<name>A0A2M7V784_9BACT</name>
<dbReference type="InterPro" id="IPR001098">
    <property type="entry name" value="DNA-dir_DNA_pol_A_palm_dom"/>
</dbReference>
<dbReference type="NCBIfam" id="NF004397">
    <property type="entry name" value="PRK05755.1"/>
    <property type="match status" value="1"/>
</dbReference>
<comment type="caution">
    <text evidence="14">The sequence shown here is derived from an EMBL/GenBank/DDBJ whole genome shotgun (WGS) entry which is preliminary data.</text>
</comment>
<evidence type="ECO:0000313" key="15">
    <source>
        <dbReference type="Proteomes" id="UP000228568"/>
    </source>
</evidence>
<dbReference type="SUPFAM" id="SSF88723">
    <property type="entry name" value="PIN domain-like"/>
    <property type="match status" value="1"/>
</dbReference>
<dbReference type="EMBL" id="PFPK01000039">
    <property type="protein sequence ID" value="PIZ94573.1"/>
    <property type="molecule type" value="Genomic_DNA"/>
</dbReference>
<dbReference type="InterPro" id="IPR008918">
    <property type="entry name" value="HhH2"/>
</dbReference>
<reference evidence="15" key="1">
    <citation type="submission" date="2017-09" db="EMBL/GenBank/DDBJ databases">
        <title>Depth-based differentiation of microbial function through sediment-hosted aquifers and enrichment of novel symbionts in the deep terrestrial subsurface.</title>
        <authorList>
            <person name="Probst A.J."/>
            <person name="Ladd B."/>
            <person name="Jarett J.K."/>
            <person name="Geller-Mcgrath D.E."/>
            <person name="Sieber C.M.K."/>
            <person name="Emerson J.B."/>
            <person name="Anantharaman K."/>
            <person name="Thomas B.C."/>
            <person name="Malmstrom R."/>
            <person name="Stieglmeier M."/>
            <person name="Klingl A."/>
            <person name="Woyke T."/>
            <person name="Ryan C.M."/>
            <person name="Banfield J.F."/>
        </authorList>
    </citation>
    <scope>NUCLEOTIDE SEQUENCE [LARGE SCALE GENOMIC DNA]</scope>
</reference>
<dbReference type="InterPro" id="IPR043502">
    <property type="entry name" value="DNA/RNA_pol_sf"/>
</dbReference>
<dbReference type="Gene3D" id="1.20.1060.10">
    <property type="entry name" value="Taq DNA Polymerase, Chain T, domain 4"/>
    <property type="match status" value="1"/>
</dbReference>
<evidence type="ECO:0000256" key="7">
    <source>
        <dbReference type="ARBA" id="ARBA00023125"/>
    </source>
</evidence>
<dbReference type="CDD" id="cd08637">
    <property type="entry name" value="DNA_pol_A_pol_I_C"/>
    <property type="match status" value="1"/>
</dbReference>
<dbReference type="GO" id="GO:0006261">
    <property type="term" value="P:DNA-templated DNA replication"/>
    <property type="evidence" value="ECO:0007669"/>
    <property type="project" value="UniProtKB-UniRule"/>
</dbReference>
<evidence type="ECO:0000256" key="5">
    <source>
        <dbReference type="ARBA" id="ARBA00022763"/>
    </source>
</evidence>
<dbReference type="SMART" id="SM00279">
    <property type="entry name" value="HhH2"/>
    <property type="match status" value="1"/>
</dbReference>
<dbReference type="Gene3D" id="3.30.420.10">
    <property type="entry name" value="Ribonuclease H-like superfamily/Ribonuclease H"/>
    <property type="match status" value="1"/>
</dbReference>
<evidence type="ECO:0000259" key="13">
    <source>
        <dbReference type="SMART" id="SM00482"/>
    </source>
</evidence>
<keyword evidence="11" id="KW-0269">Exonuclease</keyword>
<feature type="domain" description="DNA-directed DNA polymerase family A palm" evidence="13">
    <location>
        <begin position="653"/>
        <end position="861"/>
    </location>
</feature>
<evidence type="ECO:0000256" key="6">
    <source>
        <dbReference type="ARBA" id="ARBA00022932"/>
    </source>
</evidence>
<dbReference type="Proteomes" id="UP000228568">
    <property type="component" value="Unassembled WGS sequence"/>
</dbReference>
<dbReference type="Gene3D" id="3.30.70.370">
    <property type="match status" value="1"/>
</dbReference>
<dbReference type="PANTHER" id="PTHR10133:SF27">
    <property type="entry name" value="DNA POLYMERASE NU"/>
    <property type="match status" value="1"/>
</dbReference>
<dbReference type="InterPro" id="IPR036279">
    <property type="entry name" value="5-3_exonuclease_C_sf"/>
</dbReference>
<dbReference type="Pfam" id="PF01367">
    <property type="entry name" value="5_3_exonuc"/>
    <property type="match status" value="1"/>
</dbReference>
<dbReference type="SUPFAM" id="SSF47807">
    <property type="entry name" value="5' to 3' exonuclease, C-terminal subdomain"/>
    <property type="match status" value="1"/>
</dbReference>
<keyword evidence="8 11" id="KW-0234">DNA repair</keyword>
<keyword evidence="2 11" id="KW-0808">Transferase</keyword>
<evidence type="ECO:0000313" key="14">
    <source>
        <dbReference type="EMBL" id="PIZ94573.1"/>
    </source>
</evidence>
<keyword evidence="4 11" id="KW-0235">DNA replication</keyword>
<dbReference type="Pfam" id="PF02739">
    <property type="entry name" value="5_3_exonuc_N"/>
    <property type="match status" value="1"/>
</dbReference>
<dbReference type="SUPFAM" id="SSF53098">
    <property type="entry name" value="Ribonuclease H-like"/>
    <property type="match status" value="1"/>
</dbReference>
<comment type="similarity">
    <text evidence="1 11">Belongs to the DNA polymerase type-A family.</text>
</comment>
<evidence type="ECO:0000259" key="12">
    <source>
        <dbReference type="SMART" id="SM00475"/>
    </source>
</evidence>
<dbReference type="SMART" id="SM00475">
    <property type="entry name" value="53EXOc"/>
    <property type="match status" value="1"/>
</dbReference>
<accession>A0A2M7V784</accession>
<keyword evidence="3 11" id="KW-0548">Nucleotidyltransferase</keyword>
<evidence type="ECO:0000256" key="3">
    <source>
        <dbReference type="ARBA" id="ARBA00022695"/>
    </source>
</evidence>
<feature type="domain" description="5'-3' exonuclease" evidence="12">
    <location>
        <begin position="6"/>
        <end position="276"/>
    </location>
</feature>
<comment type="catalytic activity">
    <reaction evidence="9 11">
        <text>DNA(n) + a 2'-deoxyribonucleoside 5'-triphosphate = DNA(n+1) + diphosphate</text>
        <dbReference type="Rhea" id="RHEA:22508"/>
        <dbReference type="Rhea" id="RHEA-COMP:17339"/>
        <dbReference type="Rhea" id="RHEA-COMP:17340"/>
        <dbReference type="ChEBI" id="CHEBI:33019"/>
        <dbReference type="ChEBI" id="CHEBI:61560"/>
        <dbReference type="ChEBI" id="CHEBI:173112"/>
        <dbReference type="EC" id="2.7.7.7"/>
    </reaction>
</comment>
<dbReference type="GO" id="GO:0003887">
    <property type="term" value="F:DNA-directed DNA polymerase activity"/>
    <property type="evidence" value="ECO:0007669"/>
    <property type="project" value="UniProtKB-UniRule"/>
</dbReference>
<keyword evidence="11" id="KW-0540">Nuclease</keyword>
<dbReference type="Pfam" id="PF00476">
    <property type="entry name" value="DNA_pol_A"/>
    <property type="match status" value="1"/>
</dbReference>
<dbReference type="InterPro" id="IPR002421">
    <property type="entry name" value="5-3_exonuclease"/>
</dbReference>
<dbReference type="EC" id="2.7.7.7" evidence="10 11"/>
<dbReference type="PRINTS" id="PR00868">
    <property type="entry name" value="DNAPOLI"/>
</dbReference>
<keyword evidence="5 11" id="KW-0227">DNA damage</keyword>
<evidence type="ECO:0000256" key="4">
    <source>
        <dbReference type="ARBA" id="ARBA00022705"/>
    </source>
</evidence>
<dbReference type="InterPro" id="IPR036397">
    <property type="entry name" value="RNaseH_sf"/>
</dbReference>
<dbReference type="InterPro" id="IPR020045">
    <property type="entry name" value="DNA_polI_H3TH"/>
</dbReference>
<dbReference type="FunFam" id="1.20.1060.10:FF:000001">
    <property type="entry name" value="DNA polymerase I"/>
    <property type="match status" value="1"/>
</dbReference>
<sequence>MQDNENKILAIIDGNAIIHRAYHAIPPMTTKDGTIVNAVYGFASMLLKVLDDLHPDYISVSFDVAGGTFRDDIYSEYKATRVKAGQDLYDQIPLCYQVVEAFNIPIYKQEGFEADDVIGTITNEVESKKLKVKSVVVTGDMDLLQLVDDHTSVYALRKGFSDIVMYDQEGVTKKYGFGPERVVDYKAFRGDSSDNIPGIKGIGEKTAKELIEKVGGVEEIYLAINNQQSTINNHFKSGIIKKLIDGESDARMSYDLATIRRDVKGLKFKLEHCVTHEFDLETVKELFKKFEFFSLLKRIPGNQEEQHTKSNEPKSQKNSVRNKLIVVDKNNFHKVIVDLKKEEVLICKEILTGFDILSSDLVGLVFVTKNESFYFEKPNELVFELFTNSKITLVGHGLKKLVKVFKCSSVQVFGCKLFDIMVASYLLNSSTRAHDLEHIVMREFGKELSAKSNQGTLFGVDPHVVVEELKFVLDIYNKYSQQLKKENNTGLFQEVEMALIPVLAQMELNGVALDSDMLAKLSKQAHIDIATLEKKIWKEAGEKFNVASSTQLRDILFQKIGLSTQGIKKGKTGYSTSASELEKLRELHPVIVMIEDYRELEKLRNTYIDVLPTLVNKKTGRIHSTFNQAVASTGRLSSSDPNMQNIPIRTELGREIRKAFVAGKGNFLVVADYSQIELRIVASLANDKKMIEIFNRGEDIHQATAAVINSVPLNGVTKEMRSAAKGVNFGVLYGMGAFGLSARTDLTQFEAKEFIEKYFQTFSDVKKYLDGILEIAKKDGYVETLFGRRRYVPELLSVNYQVRSAGERMAVNMPIQGTAADIMKMAMIKIYNKIQTQKYNGGVRMILQVHDELVFEVKKEWADEIAKLVKKEMEDVVKLNVPVVADVGVGERWGEIK</sequence>
<dbReference type="GO" id="GO:0008409">
    <property type="term" value="F:5'-3' exonuclease activity"/>
    <property type="evidence" value="ECO:0007669"/>
    <property type="project" value="UniProtKB-UniRule"/>
</dbReference>
<dbReference type="FunFam" id="1.10.150.20:FF:000002">
    <property type="entry name" value="DNA polymerase I"/>
    <property type="match status" value="1"/>
</dbReference>
<dbReference type="InterPro" id="IPR019760">
    <property type="entry name" value="DNA-dir_DNA_pol_A_CS"/>
</dbReference>
<keyword evidence="7 11" id="KW-0238">DNA-binding</keyword>
<dbReference type="AlphaFoldDB" id="A0A2M7V784"/>
<gene>
    <name evidence="11" type="primary">polA</name>
    <name evidence="14" type="ORF">COX81_03290</name>
</gene>
<comment type="function">
    <text evidence="11">In addition to polymerase activity, this DNA polymerase exhibits 5'-3' exonuclease activity.</text>
</comment>
<dbReference type="SUPFAM" id="SSF56672">
    <property type="entry name" value="DNA/RNA polymerases"/>
    <property type="match status" value="1"/>
</dbReference>
<keyword evidence="6 11" id="KW-0239">DNA-directed DNA polymerase</keyword>
<dbReference type="InterPro" id="IPR012337">
    <property type="entry name" value="RNaseH-like_sf"/>
</dbReference>
<protein>
    <recommendedName>
        <fullName evidence="10 11">DNA polymerase I</fullName>
        <ecNumber evidence="10 11">2.7.7.7</ecNumber>
    </recommendedName>
</protein>
<dbReference type="InterPro" id="IPR018320">
    <property type="entry name" value="DNA_polymerase_1"/>
</dbReference>
<evidence type="ECO:0000256" key="1">
    <source>
        <dbReference type="ARBA" id="ARBA00007705"/>
    </source>
</evidence>
<dbReference type="CDD" id="cd09859">
    <property type="entry name" value="PIN_53EXO"/>
    <property type="match status" value="1"/>
</dbReference>